<name>A0AAV1RPW1_9ROSI</name>
<protein>
    <submittedName>
        <fullName evidence="3">Uncharacterized protein</fullName>
    </submittedName>
</protein>
<evidence type="ECO:0000256" key="1">
    <source>
        <dbReference type="SAM" id="MobiDB-lite"/>
    </source>
</evidence>
<evidence type="ECO:0000256" key="2">
    <source>
        <dbReference type="SAM" id="Phobius"/>
    </source>
</evidence>
<evidence type="ECO:0000313" key="3">
    <source>
        <dbReference type="EMBL" id="CAK7337915.1"/>
    </source>
</evidence>
<accession>A0AAV1RPW1</accession>
<feature type="transmembrane region" description="Helical" evidence="2">
    <location>
        <begin position="16"/>
        <end position="38"/>
    </location>
</feature>
<organism evidence="3 4">
    <name type="scientific">Dovyalis caffra</name>
    <dbReference type="NCBI Taxonomy" id="77055"/>
    <lineage>
        <taxon>Eukaryota</taxon>
        <taxon>Viridiplantae</taxon>
        <taxon>Streptophyta</taxon>
        <taxon>Embryophyta</taxon>
        <taxon>Tracheophyta</taxon>
        <taxon>Spermatophyta</taxon>
        <taxon>Magnoliopsida</taxon>
        <taxon>eudicotyledons</taxon>
        <taxon>Gunneridae</taxon>
        <taxon>Pentapetalae</taxon>
        <taxon>rosids</taxon>
        <taxon>fabids</taxon>
        <taxon>Malpighiales</taxon>
        <taxon>Salicaceae</taxon>
        <taxon>Flacourtieae</taxon>
        <taxon>Dovyalis</taxon>
    </lineage>
</organism>
<comment type="caution">
    <text evidence="3">The sequence shown here is derived from an EMBL/GenBank/DDBJ whole genome shotgun (WGS) entry which is preliminary data.</text>
</comment>
<keyword evidence="4" id="KW-1185">Reference proteome</keyword>
<feature type="compositionally biased region" description="Basic and acidic residues" evidence="1">
    <location>
        <begin position="61"/>
        <end position="72"/>
    </location>
</feature>
<feature type="region of interest" description="Disordered" evidence="1">
    <location>
        <begin position="49"/>
        <end position="83"/>
    </location>
</feature>
<dbReference type="AlphaFoldDB" id="A0AAV1RPW1"/>
<dbReference type="EMBL" id="CAWUPB010001108">
    <property type="protein sequence ID" value="CAK7337915.1"/>
    <property type="molecule type" value="Genomic_DNA"/>
</dbReference>
<proteinExistence type="predicted"/>
<gene>
    <name evidence="3" type="ORF">DCAF_LOCUS12956</name>
</gene>
<sequence>MVWFFNPGDGIKPIGYVNAIAGGVATFLVSAPVIGFAYRQRPIKKAHGPCLQSTSEIDQYPEQHEQPSRKSNDLIMKSARSYK</sequence>
<reference evidence="3 4" key="1">
    <citation type="submission" date="2024-01" db="EMBL/GenBank/DDBJ databases">
        <authorList>
            <person name="Waweru B."/>
        </authorList>
    </citation>
    <scope>NUCLEOTIDE SEQUENCE [LARGE SCALE GENOMIC DNA]</scope>
</reference>
<keyword evidence="2" id="KW-0472">Membrane</keyword>
<keyword evidence="2" id="KW-0812">Transmembrane</keyword>
<evidence type="ECO:0000313" key="4">
    <source>
        <dbReference type="Proteomes" id="UP001314170"/>
    </source>
</evidence>
<dbReference type="Proteomes" id="UP001314170">
    <property type="component" value="Unassembled WGS sequence"/>
</dbReference>
<keyword evidence="2" id="KW-1133">Transmembrane helix</keyword>